<dbReference type="EMBL" id="JARULN010000006">
    <property type="protein sequence ID" value="MDG5754065.1"/>
    <property type="molecule type" value="Genomic_DNA"/>
</dbReference>
<feature type="transmembrane region" description="Helical" evidence="1">
    <location>
        <begin position="6"/>
        <end position="23"/>
    </location>
</feature>
<reference evidence="2 3" key="1">
    <citation type="submission" date="2023-04" db="EMBL/GenBank/DDBJ databases">
        <title>Ectobacillus antri isolated from activated sludge.</title>
        <authorList>
            <person name="Yan P."/>
            <person name="Liu X."/>
        </authorList>
    </citation>
    <scope>NUCLEOTIDE SEQUENCE [LARGE SCALE GENOMIC DNA]</scope>
    <source>
        <strain evidence="2 3">C18H</strain>
    </source>
</reference>
<keyword evidence="1" id="KW-0472">Membrane</keyword>
<dbReference type="Proteomes" id="UP001218246">
    <property type="component" value="Unassembled WGS sequence"/>
</dbReference>
<comment type="caution">
    <text evidence="2">The sequence shown here is derived from an EMBL/GenBank/DDBJ whole genome shotgun (WGS) entry which is preliminary data.</text>
</comment>
<evidence type="ECO:0000313" key="2">
    <source>
        <dbReference type="EMBL" id="MDG5754065.1"/>
    </source>
</evidence>
<keyword evidence="1" id="KW-1133">Transmembrane helix</keyword>
<organism evidence="2 3">
    <name type="scientific">Ectobacillus antri</name>
    <dbReference type="NCBI Taxonomy" id="2486280"/>
    <lineage>
        <taxon>Bacteria</taxon>
        <taxon>Bacillati</taxon>
        <taxon>Bacillota</taxon>
        <taxon>Bacilli</taxon>
        <taxon>Bacillales</taxon>
        <taxon>Bacillaceae</taxon>
        <taxon>Ectobacillus</taxon>
    </lineage>
</organism>
<evidence type="ECO:0000256" key="1">
    <source>
        <dbReference type="SAM" id="Phobius"/>
    </source>
</evidence>
<evidence type="ECO:0000313" key="3">
    <source>
        <dbReference type="Proteomes" id="UP001218246"/>
    </source>
</evidence>
<keyword evidence="3" id="KW-1185">Reference proteome</keyword>
<keyword evidence="1" id="KW-0812">Transmembrane</keyword>
<protein>
    <submittedName>
        <fullName evidence="2">Uncharacterized protein</fullName>
    </submittedName>
</protein>
<proteinExistence type="predicted"/>
<gene>
    <name evidence="2" type="ORF">P6P90_08775</name>
</gene>
<name>A0ABT6H3V1_9BACI</name>
<dbReference type="RefSeq" id="WP_278018155.1">
    <property type="nucleotide sequence ID" value="NZ_JARRRY010000005.1"/>
</dbReference>
<accession>A0ABT6H3V1</accession>
<sequence>MTTIGYVFWGLCAVLIGGSFWMQRKYRSSKPHKGDHQEFYEESAKLDYNSPRNDSSFL</sequence>